<dbReference type="InterPro" id="IPR011991">
    <property type="entry name" value="ArsR-like_HTH"/>
</dbReference>
<proteinExistence type="predicted"/>
<dbReference type="PANTHER" id="PTHR33164:SF101">
    <property type="entry name" value="TRANSCRIPTIONAL REPRESSOR MPRA"/>
    <property type="match status" value="1"/>
</dbReference>
<dbReference type="SMART" id="SM00347">
    <property type="entry name" value="HTH_MARR"/>
    <property type="match status" value="1"/>
</dbReference>
<dbReference type="Gene3D" id="1.10.10.10">
    <property type="entry name" value="Winged helix-like DNA-binding domain superfamily/Winged helix DNA-binding domain"/>
    <property type="match status" value="1"/>
</dbReference>
<gene>
    <name evidence="2" type="ORF">HF853_02125</name>
</gene>
<dbReference type="AlphaFoldDB" id="A0AB36CIB3"/>
<dbReference type="InterPro" id="IPR036388">
    <property type="entry name" value="WH-like_DNA-bd_sf"/>
</dbReference>
<dbReference type="PANTHER" id="PTHR33164">
    <property type="entry name" value="TRANSCRIPTIONAL REGULATOR, MARR FAMILY"/>
    <property type="match status" value="1"/>
</dbReference>
<organism evidence="2 3">
    <name type="scientific">Corynebacterium stationis</name>
    <dbReference type="NCBI Taxonomy" id="1705"/>
    <lineage>
        <taxon>Bacteria</taxon>
        <taxon>Bacillati</taxon>
        <taxon>Actinomycetota</taxon>
        <taxon>Actinomycetes</taxon>
        <taxon>Mycobacteriales</taxon>
        <taxon>Corynebacteriaceae</taxon>
        <taxon>Corynebacterium</taxon>
    </lineage>
</organism>
<dbReference type="InterPro" id="IPR036390">
    <property type="entry name" value="WH_DNA-bd_sf"/>
</dbReference>
<evidence type="ECO:0000259" key="1">
    <source>
        <dbReference type="PROSITE" id="PS50995"/>
    </source>
</evidence>
<comment type="caution">
    <text evidence="2">The sequence shown here is derived from an EMBL/GenBank/DDBJ whole genome shotgun (WGS) entry which is preliminary data.</text>
</comment>
<dbReference type="PROSITE" id="PS50995">
    <property type="entry name" value="HTH_MARR_2"/>
    <property type="match status" value="1"/>
</dbReference>
<evidence type="ECO:0000313" key="3">
    <source>
        <dbReference type="Proteomes" id="UP000544551"/>
    </source>
</evidence>
<dbReference type="Proteomes" id="UP000544551">
    <property type="component" value="Unassembled WGS sequence"/>
</dbReference>
<dbReference type="PRINTS" id="PR00598">
    <property type="entry name" value="HTHMARR"/>
</dbReference>
<protein>
    <submittedName>
        <fullName evidence="2">MarR family transcriptional regulator</fullName>
    </submittedName>
</protein>
<reference evidence="2 3" key="1">
    <citation type="submission" date="2020-04" db="EMBL/GenBank/DDBJ databases">
        <authorList>
            <person name="Hitch T.C.A."/>
            <person name="Wylensek D."/>
            <person name="Clavel T."/>
        </authorList>
    </citation>
    <scope>NUCLEOTIDE SEQUENCE [LARGE SCALE GENOMIC DNA]</scope>
    <source>
        <strain evidence="2 3">BL-383-APC-3D</strain>
    </source>
</reference>
<dbReference type="InterPro" id="IPR039422">
    <property type="entry name" value="MarR/SlyA-like"/>
</dbReference>
<dbReference type="EMBL" id="JABAFZ010000002">
    <property type="protein sequence ID" value="NME88495.1"/>
    <property type="molecule type" value="Genomic_DNA"/>
</dbReference>
<dbReference type="InterPro" id="IPR000835">
    <property type="entry name" value="HTH_MarR-typ"/>
</dbReference>
<dbReference type="GO" id="GO:0006950">
    <property type="term" value="P:response to stress"/>
    <property type="evidence" value="ECO:0007669"/>
    <property type="project" value="TreeGrafter"/>
</dbReference>
<sequence>MSPYSGAAASFDSIAEGHRQWEKHHSLESADGIAVLSSAARMTEILFQGAEKVLKPYGITFAHFELLTMLVYSRRGGLPMSKIGARLQLPPASLTHTVSKLESAGLVERSRDPKDKRSTLVSITDQGIALSSTATPALNEYFTNLPMDKADQASVRRIAAELRIQAGDQVLNNFKNS</sequence>
<dbReference type="GO" id="GO:0003700">
    <property type="term" value="F:DNA-binding transcription factor activity"/>
    <property type="evidence" value="ECO:0007669"/>
    <property type="project" value="InterPro"/>
</dbReference>
<dbReference type="CDD" id="cd00090">
    <property type="entry name" value="HTH_ARSR"/>
    <property type="match status" value="1"/>
</dbReference>
<feature type="domain" description="HTH marR-type" evidence="1">
    <location>
        <begin position="29"/>
        <end position="164"/>
    </location>
</feature>
<dbReference type="RefSeq" id="WP_168969006.1">
    <property type="nucleotide sequence ID" value="NZ_CAJFGC010000060.1"/>
</dbReference>
<accession>A0AB36CIB3</accession>
<name>A0AB36CIB3_9CORY</name>
<dbReference type="Pfam" id="PF01047">
    <property type="entry name" value="MarR"/>
    <property type="match status" value="1"/>
</dbReference>
<evidence type="ECO:0000313" key="2">
    <source>
        <dbReference type="EMBL" id="NME88495.1"/>
    </source>
</evidence>
<dbReference type="SUPFAM" id="SSF46785">
    <property type="entry name" value="Winged helix' DNA-binding domain"/>
    <property type="match status" value="1"/>
</dbReference>